<dbReference type="EMBL" id="CM042886">
    <property type="protein sequence ID" value="KAI4342559.1"/>
    <property type="molecule type" value="Genomic_DNA"/>
</dbReference>
<sequence>MKPWTLQQAIAYAHTLRIYPMITLLELTFYKLQEWVPIWSYAKLVLIGWLVIAYFSGAAYGYEHFMRPAFVRMLIFGMSLRERICLESQMTFFPQQREAYCRTWHPGFRKSYPQVSAVHSGN</sequence>
<name>A0ACB9P3Z3_9MYRT</name>
<accession>A0ACB9P3Z3</accession>
<comment type="caution">
    <text evidence="1">The sequence shown here is derived from an EMBL/GenBank/DDBJ whole genome shotgun (WGS) entry which is preliminary data.</text>
</comment>
<gene>
    <name evidence="1" type="ORF">MLD38_027176</name>
</gene>
<reference evidence="2" key="1">
    <citation type="journal article" date="2023" name="Front. Plant Sci.">
        <title>Chromosomal-level genome assembly of Melastoma candidum provides insights into trichome evolution.</title>
        <authorList>
            <person name="Zhong Y."/>
            <person name="Wu W."/>
            <person name="Sun C."/>
            <person name="Zou P."/>
            <person name="Liu Y."/>
            <person name="Dai S."/>
            <person name="Zhou R."/>
        </authorList>
    </citation>
    <scope>NUCLEOTIDE SEQUENCE [LARGE SCALE GENOMIC DNA]</scope>
</reference>
<keyword evidence="2" id="KW-1185">Reference proteome</keyword>
<proteinExistence type="predicted"/>
<organism evidence="1 2">
    <name type="scientific">Melastoma candidum</name>
    <dbReference type="NCBI Taxonomy" id="119954"/>
    <lineage>
        <taxon>Eukaryota</taxon>
        <taxon>Viridiplantae</taxon>
        <taxon>Streptophyta</taxon>
        <taxon>Embryophyta</taxon>
        <taxon>Tracheophyta</taxon>
        <taxon>Spermatophyta</taxon>
        <taxon>Magnoliopsida</taxon>
        <taxon>eudicotyledons</taxon>
        <taxon>Gunneridae</taxon>
        <taxon>Pentapetalae</taxon>
        <taxon>rosids</taxon>
        <taxon>malvids</taxon>
        <taxon>Myrtales</taxon>
        <taxon>Melastomataceae</taxon>
        <taxon>Melastomatoideae</taxon>
        <taxon>Melastomateae</taxon>
        <taxon>Melastoma</taxon>
    </lineage>
</organism>
<dbReference type="Proteomes" id="UP001057402">
    <property type="component" value="Chromosome 7"/>
</dbReference>
<evidence type="ECO:0000313" key="2">
    <source>
        <dbReference type="Proteomes" id="UP001057402"/>
    </source>
</evidence>
<protein>
    <submittedName>
        <fullName evidence="1">Uncharacterized protein</fullName>
    </submittedName>
</protein>
<evidence type="ECO:0000313" key="1">
    <source>
        <dbReference type="EMBL" id="KAI4342559.1"/>
    </source>
</evidence>